<feature type="region of interest" description="Disordered" evidence="5">
    <location>
        <begin position="648"/>
        <end position="677"/>
    </location>
</feature>
<protein>
    <recommendedName>
        <fullName evidence="4">Kinase</fullName>
        <ecNumber evidence="4">2.7.-.-</ecNumber>
    </recommendedName>
</protein>
<dbReference type="GO" id="GO:0032958">
    <property type="term" value="P:inositol phosphate biosynthetic process"/>
    <property type="evidence" value="ECO:0007669"/>
    <property type="project" value="InterPro"/>
</dbReference>
<name>A0A9P6N5K3_9BASI</name>
<feature type="compositionally biased region" description="Polar residues" evidence="5">
    <location>
        <begin position="1034"/>
        <end position="1057"/>
    </location>
</feature>
<keyword evidence="2 4" id="KW-0808">Transferase</keyword>
<dbReference type="GO" id="GO:0005634">
    <property type="term" value="C:nucleus"/>
    <property type="evidence" value="ECO:0007669"/>
    <property type="project" value="TreeGrafter"/>
</dbReference>
<feature type="region of interest" description="Disordered" evidence="5">
    <location>
        <begin position="316"/>
        <end position="341"/>
    </location>
</feature>
<feature type="region of interest" description="Disordered" evidence="5">
    <location>
        <begin position="354"/>
        <end position="373"/>
    </location>
</feature>
<comment type="caution">
    <text evidence="6">The sequence shown here is derived from an EMBL/GenBank/DDBJ whole genome shotgun (WGS) entry which is preliminary data.</text>
</comment>
<evidence type="ECO:0000313" key="6">
    <source>
        <dbReference type="EMBL" id="KAG0139706.1"/>
    </source>
</evidence>
<feature type="region of interest" description="Disordered" evidence="5">
    <location>
        <begin position="198"/>
        <end position="222"/>
    </location>
</feature>
<dbReference type="Pfam" id="PF03770">
    <property type="entry name" value="IPK"/>
    <property type="match status" value="1"/>
</dbReference>
<evidence type="ECO:0000256" key="3">
    <source>
        <dbReference type="ARBA" id="ARBA00022777"/>
    </source>
</evidence>
<dbReference type="AlphaFoldDB" id="A0A9P6N5K3"/>
<feature type="compositionally biased region" description="Polar residues" evidence="5">
    <location>
        <begin position="1"/>
        <end position="31"/>
    </location>
</feature>
<feature type="compositionally biased region" description="Polar residues" evidence="5">
    <location>
        <begin position="330"/>
        <end position="339"/>
    </location>
</feature>
<dbReference type="GO" id="GO:0008440">
    <property type="term" value="F:inositol-1,4,5-trisphosphate 3-kinase activity"/>
    <property type="evidence" value="ECO:0007669"/>
    <property type="project" value="TreeGrafter"/>
</dbReference>
<dbReference type="GO" id="GO:0005737">
    <property type="term" value="C:cytoplasm"/>
    <property type="evidence" value="ECO:0007669"/>
    <property type="project" value="TreeGrafter"/>
</dbReference>
<proteinExistence type="inferred from homology"/>
<feature type="region of interest" description="Disordered" evidence="5">
    <location>
        <begin position="79"/>
        <end position="98"/>
    </location>
</feature>
<dbReference type="GO" id="GO:0000824">
    <property type="term" value="F:inositol-1,4,5,6-tetrakisphosphate 3-kinase activity"/>
    <property type="evidence" value="ECO:0007669"/>
    <property type="project" value="TreeGrafter"/>
</dbReference>
<gene>
    <name evidence="6" type="ORF">CROQUDRAFT_111488</name>
</gene>
<dbReference type="InterPro" id="IPR005522">
    <property type="entry name" value="IPK"/>
</dbReference>
<keyword evidence="3 4" id="KW-0418">Kinase</keyword>
<evidence type="ECO:0000256" key="5">
    <source>
        <dbReference type="SAM" id="MobiDB-lite"/>
    </source>
</evidence>
<feature type="compositionally biased region" description="Basic residues" evidence="5">
    <location>
        <begin position="570"/>
        <end position="579"/>
    </location>
</feature>
<dbReference type="Proteomes" id="UP000886653">
    <property type="component" value="Unassembled WGS sequence"/>
</dbReference>
<dbReference type="PANTHER" id="PTHR12400:SF21">
    <property type="entry name" value="KINASE"/>
    <property type="match status" value="1"/>
</dbReference>
<accession>A0A9P6N5K3</accession>
<feature type="region of interest" description="Disordered" evidence="5">
    <location>
        <begin position="1"/>
        <end position="59"/>
    </location>
</feature>
<feature type="region of interest" description="Disordered" evidence="5">
    <location>
        <begin position="106"/>
        <end position="129"/>
    </location>
</feature>
<dbReference type="EMBL" id="MU167534">
    <property type="protein sequence ID" value="KAG0139706.1"/>
    <property type="molecule type" value="Genomic_DNA"/>
</dbReference>
<evidence type="ECO:0000256" key="2">
    <source>
        <dbReference type="ARBA" id="ARBA00022679"/>
    </source>
</evidence>
<comment type="similarity">
    <text evidence="1 4">Belongs to the inositol phosphokinase (IPK) family.</text>
</comment>
<feature type="compositionally biased region" description="Polar residues" evidence="5">
    <location>
        <begin position="114"/>
        <end position="129"/>
    </location>
</feature>
<dbReference type="OrthoDB" id="2573163at2759"/>
<reference evidence="6" key="1">
    <citation type="submission" date="2013-11" db="EMBL/GenBank/DDBJ databases">
        <title>Genome sequence of the fusiform rust pathogen reveals effectors for host alternation and coevolution with pine.</title>
        <authorList>
            <consortium name="DOE Joint Genome Institute"/>
            <person name="Smith K."/>
            <person name="Pendleton A."/>
            <person name="Kubisiak T."/>
            <person name="Anderson C."/>
            <person name="Salamov A."/>
            <person name="Aerts A."/>
            <person name="Riley R."/>
            <person name="Clum A."/>
            <person name="Lindquist E."/>
            <person name="Ence D."/>
            <person name="Campbell M."/>
            <person name="Kronenberg Z."/>
            <person name="Feau N."/>
            <person name="Dhillon B."/>
            <person name="Hamelin R."/>
            <person name="Burleigh J."/>
            <person name="Smith J."/>
            <person name="Yandell M."/>
            <person name="Nelson C."/>
            <person name="Grigoriev I."/>
            <person name="Davis J."/>
        </authorList>
    </citation>
    <scope>NUCLEOTIDE SEQUENCE</scope>
    <source>
        <strain evidence="6">G11</strain>
    </source>
</reference>
<dbReference type="Gene3D" id="3.30.470.160">
    <property type="entry name" value="Inositol polyphosphate kinase"/>
    <property type="match status" value="1"/>
</dbReference>
<feature type="compositionally biased region" description="Low complexity" evidence="5">
    <location>
        <begin position="42"/>
        <end position="59"/>
    </location>
</feature>
<evidence type="ECO:0000256" key="4">
    <source>
        <dbReference type="RuleBase" id="RU363090"/>
    </source>
</evidence>
<keyword evidence="7" id="KW-1185">Reference proteome</keyword>
<dbReference type="SUPFAM" id="SSF56104">
    <property type="entry name" value="SAICAR synthase-like"/>
    <property type="match status" value="1"/>
</dbReference>
<feature type="compositionally biased region" description="Polar residues" evidence="5">
    <location>
        <begin position="580"/>
        <end position="597"/>
    </location>
</feature>
<dbReference type="GO" id="GO:0046854">
    <property type="term" value="P:phosphatidylinositol phosphate biosynthetic process"/>
    <property type="evidence" value="ECO:0007669"/>
    <property type="project" value="TreeGrafter"/>
</dbReference>
<evidence type="ECO:0000256" key="1">
    <source>
        <dbReference type="ARBA" id="ARBA00007374"/>
    </source>
</evidence>
<feature type="compositionally biased region" description="Low complexity" evidence="5">
    <location>
        <begin position="494"/>
        <end position="510"/>
    </location>
</feature>
<feature type="region of interest" description="Disordered" evidence="5">
    <location>
        <begin position="1004"/>
        <end position="1063"/>
    </location>
</feature>
<feature type="region of interest" description="Disordered" evidence="5">
    <location>
        <begin position="275"/>
        <end position="304"/>
    </location>
</feature>
<feature type="region of interest" description="Disordered" evidence="5">
    <location>
        <begin position="494"/>
        <end position="515"/>
    </location>
</feature>
<feature type="region of interest" description="Disordered" evidence="5">
    <location>
        <begin position="561"/>
        <end position="597"/>
    </location>
</feature>
<sequence>MSVSVSDQNTSNKSPSNSDHSPATSSHQIINLSPEINPDPTSPTLGTSSGSVSSNNSASRKASVSLQLFKLTNLNHRSNEPQLHLQSSPPPISDYLNSSKTRLSNLEHGHHQSTKSNHSNFERTTNTSYGLNHHQSTITEINNNQLEPNISISHQSIPFTRVDLRTSDIQTRPFSFTLPLDISPSDIHHTYHSAPEILLSDHPNSNLKSSRSRKTDSSQQSISTIDLESLQSTFQPRGSQHPVSLSATIRRIPHTHNQANEPRTISLSSLQDRNSFDQSNQYSDPATIHESQPSPSLINQTRTWQNTNEVESIFTTEYESSDSESRQNVEDSSYTTCNRSIAPPSALLKTSSINEKQKQNEPLDPNSEVSVNDTSDSDLILPLINTKTPSQDFITSFRTTRSSSSSCEDDNHFKSNDNVKLVNDYISLTVPLEPFDNQVGGHHSIFRFSRKAVCKPLVSRENTFYEAVERDHPELLSFVPQYLGVLNVTYRRTQQNLQQPQQSNLKNSLNRNRRKIFRRKSNRIRDLSTDEDDEIPEVTLSQNRHILPDSYLWRQMSRTSSPHLSDLRNDHHRQQHKVTKSQSFQTNHLNNSTQFLGSNSNDNSISISSIPIVLGPSTPYSTPVGSPQATGQLSEMLTDRVNHNLTNQQHESQVRSGAPPPGSSSASSTIHGRGSTQVNRKLCEQVLREVFSSPKLYEYNHHKKPSWRNGRRTSIKEKSIELVKIPDIDVITPPESSGYLSSNNADQISDESMEKGSCTSKLIGNIRPDLRRTSSESQLDQCQDDTSITKSSNSRNLLVSSIQFPKVNTNKLPKLNSKINSNNPFKSNLNSSRRSINKKSIPNIRQEQFLLMEDLTGRLLSPCVLDLKMGTRQYGIDASNEKKISQTLKCKQTTSGNLGVRICGMQVYKSSQNRYIFQDKYFGRKVLTKDFTKTLSLFFNNGQRLLHYHIPKILSKLYQLASIISKLDRYRFYAASLLFIYDGDEITQKQYELSTFSDKHNNNDNDFHQFKSSSSSSSLFNNKHKINNNHNKLDQNNRPNFNRSSASVIEPIQSRSKSMYPRRSFSTSSIKIKKTYQQQQQHQNKKNHYQSGEVIIRLIDFAHCTTGDDFILSSSLSSSNLDNSDKPIASFPPTHPNQPDCGFLLGLKSLCAALKEMWDLERKQRFEILGSDLLGPLNVSGADVWELIFGPGAEECGVGQEFEMHAFASLSTA</sequence>
<evidence type="ECO:0000313" key="7">
    <source>
        <dbReference type="Proteomes" id="UP000886653"/>
    </source>
</evidence>
<dbReference type="PANTHER" id="PTHR12400">
    <property type="entry name" value="INOSITOL POLYPHOSPHATE KINASE"/>
    <property type="match status" value="1"/>
</dbReference>
<dbReference type="InterPro" id="IPR038286">
    <property type="entry name" value="IPK_sf"/>
</dbReference>
<organism evidence="6 7">
    <name type="scientific">Cronartium quercuum f. sp. fusiforme G11</name>
    <dbReference type="NCBI Taxonomy" id="708437"/>
    <lineage>
        <taxon>Eukaryota</taxon>
        <taxon>Fungi</taxon>
        <taxon>Dikarya</taxon>
        <taxon>Basidiomycota</taxon>
        <taxon>Pucciniomycotina</taxon>
        <taxon>Pucciniomycetes</taxon>
        <taxon>Pucciniales</taxon>
        <taxon>Coleosporiaceae</taxon>
        <taxon>Cronartium</taxon>
    </lineage>
</organism>
<dbReference type="EC" id="2.7.-.-" evidence="4"/>